<evidence type="ECO:0000256" key="10">
    <source>
        <dbReference type="SAM" id="Phobius"/>
    </source>
</evidence>
<organism evidence="12 13">
    <name type="scientific">Cellulomonas cellasea</name>
    <dbReference type="NCBI Taxonomy" id="43670"/>
    <lineage>
        <taxon>Bacteria</taxon>
        <taxon>Bacillati</taxon>
        <taxon>Actinomycetota</taxon>
        <taxon>Actinomycetes</taxon>
        <taxon>Micrococcales</taxon>
        <taxon>Cellulomonadaceae</taxon>
        <taxon>Cellulomonas</taxon>
    </lineage>
</organism>
<keyword evidence="10" id="KW-1133">Transmembrane helix</keyword>
<evidence type="ECO:0000256" key="1">
    <source>
        <dbReference type="ARBA" id="ARBA00012513"/>
    </source>
</evidence>
<dbReference type="PROSITE" id="PS50011">
    <property type="entry name" value="PROTEIN_KINASE_DOM"/>
    <property type="match status" value="1"/>
</dbReference>
<dbReference type="InterPro" id="IPR011009">
    <property type="entry name" value="Kinase-like_dom_sf"/>
</dbReference>
<reference evidence="12 13" key="1">
    <citation type="submission" date="2020-08" db="EMBL/GenBank/DDBJ databases">
        <title>The Agave Microbiome: Exploring the role of microbial communities in plant adaptations to desert environments.</title>
        <authorList>
            <person name="Partida-Martinez L.P."/>
        </authorList>
    </citation>
    <scope>NUCLEOTIDE SEQUENCE [LARGE SCALE GENOMIC DNA]</scope>
    <source>
        <strain evidence="12 13">RAS26</strain>
    </source>
</reference>
<keyword evidence="3 12" id="KW-0808">Transferase</keyword>
<dbReference type="CDD" id="cd14014">
    <property type="entry name" value="STKc_PknB_like"/>
    <property type="match status" value="1"/>
</dbReference>
<dbReference type="GO" id="GO:0005524">
    <property type="term" value="F:ATP binding"/>
    <property type="evidence" value="ECO:0007669"/>
    <property type="project" value="UniProtKB-KW"/>
</dbReference>
<keyword evidence="2" id="KW-0723">Serine/threonine-protein kinase</keyword>
<feature type="compositionally biased region" description="Low complexity" evidence="9">
    <location>
        <begin position="438"/>
        <end position="459"/>
    </location>
</feature>
<gene>
    <name evidence="12" type="ORF">FHR80_004133</name>
</gene>
<dbReference type="PROSITE" id="PS00108">
    <property type="entry name" value="PROTEIN_KINASE_ST"/>
    <property type="match status" value="1"/>
</dbReference>
<feature type="region of interest" description="Disordered" evidence="9">
    <location>
        <begin position="428"/>
        <end position="473"/>
    </location>
</feature>
<feature type="transmembrane region" description="Helical" evidence="10">
    <location>
        <begin position="403"/>
        <end position="423"/>
    </location>
</feature>
<evidence type="ECO:0000256" key="4">
    <source>
        <dbReference type="ARBA" id="ARBA00022741"/>
    </source>
</evidence>
<feature type="region of interest" description="Disordered" evidence="9">
    <location>
        <begin position="284"/>
        <end position="387"/>
    </location>
</feature>
<feature type="domain" description="Protein kinase" evidence="11">
    <location>
        <begin position="13"/>
        <end position="270"/>
    </location>
</feature>
<evidence type="ECO:0000256" key="8">
    <source>
        <dbReference type="ARBA" id="ARBA00048679"/>
    </source>
</evidence>
<dbReference type="Gene3D" id="1.10.510.10">
    <property type="entry name" value="Transferase(Phosphotransferase) domain 1"/>
    <property type="match status" value="1"/>
</dbReference>
<reference evidence="12 13" key="2">
    <citation type="submission" date="2020-08" db="EMBL/GenBank/DDBJ databases">
        <authorList>
            <person name="Partida-Martinez L."/>
            <person name="Huntemann M."/>
            <person name="Clum A."/>
            <person name="Wang J."/>
            <person name="Palaniappan K."/>
            <person name="Ritter S."/>
            <person name="Chen I.-M."/>
            <person name="Stamatis D."/>
            <person name="Reddy T."/>
            <person name="O'Malley R."/>
            <person name="Daum C."/>
            <person name="Shapiro N."/>
            <person name="Ivanova N."/>
            <person name="Kyrpides N."/>
            <person name="Woyke T."/>
        </authorList>
    </citation>
    <scope>NUCLEOTIDE SEQUENCE [LARGE SCALE GENOMIC DNA]</scope>
    <source>
        <strain evidence="12 13">RAS26</strain>
    </source>
</reference>
<evidence type="ECO:0000256" key="3">
    <source>
        <dbReference type="ARBA" id="ARBA00022679"/>
    </source>
</evidence>
<name>A0A7W4YCW2_9CELL</name>
<dbReference type="FunFam" id="1.10.510.10:FF:000021">
    <property type="entry name" value="Serine/threonine protein kinase"/>
    <property type="match status" value="1"/>
</dbReference>
<evidence type="ECO:0000256" key="7">
    <source>
        <dbReference type="ARBA" id="ARBA00047899"/>
    </source>
</evidence>
<dbReference type="GO" id="GO:0045717">
    <property type="term" value="P:negative regulation of fatty acid biosynthetic process"/>
    <property type="evidence" value="ECO:0007669"/>
    <property type="project" value="UniProtKB-ARBA"/>
</dbReference>
<evidence type="ECO:0000256" key="6">
    <source>
        <dbReference type="ARBA" id="ARBA00022840"/>
    </source>
</evidence>
<dbReference type="PANTHER" id="PTHR43289">
    <property type="entry name" value="MITOGEN-ACTIVATED PROTEIN KINASE KINASE KINASE 20-RELATED"/>
    <property type="match status" value="1"/>
</dbReference>
<dbReference type="Proteomes" id="UP000518206">
    <property type="component" value="Unassembled WGS sequence"/>
</dbReference>
<dbReference type="Pfam" id="PF00069">
    <property type="entry name" value="Pkinase"/>
    <property type="match status" value="1"/>
</dbReference>
<feature type="compositionally biased region" description="Low complexity" evidence="9">
    <location>
        <begin position="323"/>
        <end position="340"/>
    </location>
</feature>
<dbReference type="EC" id="2.7.11.1" evidence="1"/>
<dbReference type="EMBL" id="JACHVX010000008">
    <property type="protein sequence ID" value="MBB2925193.1"/>
    <property type="molecule type" value="Genomic_DNA"/>
</dbReference>
<evidence type="ECO:0000256" key="5">
    <source>
        <dbReference type="ARBA" id="ARBA00022777"/>
    </source>
</evidence>
<dbReference type="PANTHER" id="PTHR43289:SF6">
    <property type="entry name" value="SERINE_THREONINE-PROTEIN KINASE NEKL-3"/>
    <property type="match status" value="1"/>
</dbReference>
<proteinExistence type="predicted"/>
<dbReference type="RefSeq" id="WP_183297942.1">
    <property type="nucleotide sequence ID" value="NZ_JACHVX010000008.1"/>
</dbReference>
<dbReference type="Gene3D" id="3.30.200.20">
    <property type="entry name" value="Phosphorylase Kinase, domain 1"/>
    <property type="match status" value="1"/>
</dbReference>
<dbReference type="FunFam" id="3.30.200.20:FF:000035">
    <property type="entry name" value="Serine/threonine protein kinase Stk1"/>
    <property type="match status" value="1"/>
</dbReference>
<evidence type="ECO:0000313" key="13">
    <source>
        <dbReference type="Proteomes" id="UP000518206"/>
    </source>
</evidence>
<comment type="catalytic activity">
    <reaction evidence="8">
        <text>L-seryl-[protein] + ATP = O-phospho-L-seryl-[protein] + ADP + H(+)</text>
        <dbReference type="Rhea" id="RHEA:17989"/>
        <dbReference type="Rhea" id="RHEA-COMP:9863"/>
        <dbReference type="Rhea" id="RHEA-COMP:11604"/>
        <dbReference type="ChEBI" id="CHEBI:15378"/>
        <dbReference type="ChEBI" id="CHEBI:29999"/>
        <dbReference type="ChEBI" id="CHEBI:30616"/>
        <dbReference type="ChEBI" id="CHEBI:83421"/>
        <dbReference type="ChEBI" id="CHEBI:456216"/>
        <dbReference type="EC" id="2.7.11.1"/>
    </reaction>
</comment>
<dbReference type="AlphaFoldDB" id="A0A7W4YCW2"/>
<dbReference type="SUPFAM" id="SSF56112">
    <property type="entry name" value="Protein kinase-like (PK-like)"/>
    <property type="match status" value="1"/>
</dbReference>
<accession>A0A7W4YCW2</accession>
<sequence length="507" mass="52957">MRAAAGVVLGQRYRLVREIAVGGMGEVWVAHDESLARDVAIKVLREEFAGDPNFLSRFRTEARNSAALSHQNIAQLYDYGEQEGSAFLVIELVLGEPMSDLLEREPVLPPRKLLPILAQTARALHHAHDAGVVHRDVKPGNILLGRGGRVKITDFGVSLATNQVPMTATGMVMGTAQYLSPEQAVGQPATPHSDLYSLGIVAYEALAGKRPFTGPTAVDIAVAHVNAPVPPLPAAIDKRLAGIVLSLLAKDPRDRPPSAAQLARILDEMVERTPATGVAVVVPARRSSGRGGTTMIAPGADVRVVPPTQQPGPRRAAPPPAAAKPAAAKPAVAQSPAAPASIPPAPHGHPADDDGHPPSYPPRRELRDATEVRRTAGTHRAPTRSAWITSTTTGNRLGRLGRLTWPLVALILLVVALLGAALADRLTGAEGGSPPGEPALGATGTTRTITTTVPRAPATGTDEAAGTPTTAVRPGYALRDGLDGMITERARVADRAAGTWTTTAKDA</sequence>
<evidence type="ECO:0000256" key="2">
    <source>
        <dbReference type="ARBA" id="ARBA00022527"/>
    </source>
</evidence>
<protein>
    <recommendedName>
        <fullName evidence="1">non-specific serine/threonine protein kinase</fullName>
        <ecNumber evidence="1">2.7.11.1</ecNumber>
    </recommendedName>
</protein>
<evidence type="ECO:0000313" key="12">
    <source>
        <dbReference type="EMBL" id="MBB2925193.1"/>
    </source>
</evidence>
<dbReference type="SMART" id="SM00220">
    <property type="entry name" value="S_TKc"/>
    <property type="match status" value="1"/>
</dbReference>
<evidence type="ECO:0000259" key="11">
    <source>
        <dbReference type="PROSITE" id="PS50011"/>
    </source>
</evidence>
<dbReference type="InterPro" id="IPR008271">
    <property type="entry name" value="Ser/Thr_kinase_AS"/>
</dbReference>
<comment type="catalytic activity">
    <reaction evidence="7">
        <text>L-threonyl-[protein] + ATP = O-phospho-L-threonyl-[protein] + ADP + H(+)</text>
        <dbReference type="Rhea" id="RHEA:46608"/>
        <dbReference type="Rhea" id="RHEA-COMP:11060"/>
        <dbReference type="Rhea" id="RHEA-COMP:11605"/>
        <dbReference type="ChEBI" id="CHEBI:15378"/>
        <dbReference type="ChEBI" id="CHEBI:30013"/>
        <dbReference type="ChEBI" id="CHEBI:30616"/>
        <dbReference type="ChEBI" id="CHEBI:61977"/>
        <dbReference type="ChEBI" id="CHEBI:456216"/>
        <dbReference type="EC" id="2.7.11.1"/>
    </reaction>
</comment>
<dbReference type="InterPro" id="IPR000719">
    <property type="entry name" value="Prot_kinase_dom"/>
</dbReference>
<evidence type="ECO:0000256" key="9">
    <source>
        <dbReference type="SAM" id="MobiDB-lite"/>
    </source>
</evidence>
<feature type="compositionally biased region" description="Basic and acidic residues" evidence="9">
    <location>
        <begin position="349"/>
        <end position="374"/>
    </location>
</feature>
<keyword evidence="10" id="KW-0472">Membrane</keyword>
<keyword evidence="6" id="KW-0067">ATP-binding</keyword>
<comment type="caution">
    <text evidence="12">The sequence shown here is derived from an EMBL/GenBank/DDBJ whole genome shotgun (WGS) entry which is preliminary data.</text>
</comment>
<keyword evidence="4" id="KW-0547">Nucleotide-binding</keyword>
<dbReference type="GO" id="GO:0004674">
    <property type="term" value="F:protein serine/threonine kinase activity"/>
    <property type="evidence" value="ECO:0007669"/>
    <property type="project" value="UniProtKB-KW"/>
</dbReference>
<keyword evidence="5 12" id="KW-0418">Kinase</keyword>
<keyword evidence="10" id="KW-0812">Transmembrane</keyword>